<dbReference type="Pfam" id="PF01613">
    <property type="entry name" value="Flavin_Reduct"/>
    <property type="match status" value="1"/>
</dbReference>
<dbReference type="InterPro" id="IPR012349">
    <property type="entry name" value="Split_barrel_FMN-bd"/>
</dbReference>
<dbReference type="Gene3D" id="2.30.110.10">
    <property type="entry name" value="Electron Transport, Fmn-binding Protein, Chain A"/>
    <property type="match status" value="1"/>
</dbReference>
<evidence type="ECO:0000259" key="3">
    <source>
        <dbReference type="SMART" id="SM00903"/>
    </source>
</evidence>
<dbReference type="SMART" id="SM00903">
    <property type="entry name" value="Flavin_Reduct"/>
    <property type="match status" value="1"/>
</dbReference>
<dbReference type="InterPro" id="IPR050268">
    <property type="entry name" value="NADH-dep_flavin_reductase"/>
</dbReference>
<gene>
    <name evidence="4" type="ORF">M0L44_13950</name>
</gene>
<evidence type="ECO:0000256" key="2">
    <source>
        <dbReference type="ARBA" id="ARBA00023002"/>
    </source>
</evidence>
<keyword evidence="2" id="KW-0560">Oxidoreductase</keyword>
<accession>A0ABT1BNK9</accession>
<proteinExistence type="inferred from homology"/>
<dbReference type="PANTHER" id="PTHR30466">
    <property type="entry name" value="FLAVIN REDUCTASE"/>
    <property type="match status" value="1"/>
</dbReference>
<reference evidence="4 5" key="1">
    <citation type="submission" date="2022-06" db="EMBL/GenBank/DDBJ databases">
        <title>Ideonella sp. NS12-5 Genome sequencing and assembly.</title>
        <authorList>
            <person name="Jung Y."/>
        </authorList>
    </citation>
    <scope>NUCLEOTIDE SEQUENCE [LARGE SCALE GENOMIC DNA]</scope>
    <source>
        <strain evidence="4 5">NS12-5</strain>
    </source>
</reference>
<evidence type="ECO:0000256" key="1">
    <source>
        <dbReference type="ARBA" id="ARBA00008898"/>
    </source>
</evidence>
<evidence type="ECO:0000313" key="4">
    <source>
        <dbReference type="EMBL" id="MCO5977808.1"/>
    </source>
</evidence>
<name>A0ABT1BNK9_9BURK</name>
<dbReference type="EMBL" id="JAMXMC010000007">
    <property type="protein sequence ID" value="MCO5977808.1"/>
    <property type="molecule type" value="Genomic_DNA"/>
</dbReference>
<feature type="domain" description="Flavin reductase like" evidence="3">
    <location>
        <begin position="25"/>
        <end position="168"/>
    </location>
</feature>
<dbReference type="Proteomes" id="UP001204851">
    <property type="component" value="Unassembled WGS sequence"/>
</dbReference>
<comment type="similarity">
    <text evidence="1">Belongs to the non-flavoprotein flavin reductase family.</text>
</comment>
<sequence>MRPDPGSPWRDDGEAGDPAALRRALGLFATGVTVVTTLTDDGRPVGITASSFNTVSLDPALVLWSLSRRSPHAGSFRPGRPFGVNVLAGDQTALCQRFGQPGADKFAGLVTTPGVGGVPMLPGAAAQFECVGFAEHPGGDHVIVVGQVLRLRWRDTAPMVFCRGRLGVLPEAEPLAA</sequence>
<organism evidence="4 5">
    <name type="scientific">Ideonella oryzae</name>
    <dbReference type="NCBI Taxonomy" id="2937441"/>
    <lineage>
        <taxon>Bacteria</taxon>
        <taxon>Pseudomonadati</taxon>
        <taxon>Pseudomonadota</taxon>
        <taxon>Betaproteobacteria</taxon>
        <taxon>Burkholderiales</taxon>
        <taxon>Sphaerotilaceae</taxon>
        <taxon>Ideonella</taxon>
    </lineage>
</organism>
<evidence type="ECO:0000313" key="5">
    <source>
        <dbReference type="Proteomes" id="UP001204851"/>
    </source>
</evidence>
<dbReference type="SUPFAM" id="SSF50475">
    <property type="entry name" value="FMN-binding split barrel"/>
    <property type="match status" value="1"/>
</dbReference>
<dbReference type="RefSeq" id="WP_252770330.1">
    <property type="nucleotide sequence ID" value="NZ_JAMXMC010000007.1"/>
</dbReference>
<keyword evidence="5" id="KW-1185">Reference proteome</keyword>
<protein>
    <submittedName>
        <fullName evidence="4">Flavin reductase family protein</fullName>
    </submittedName>
</protein>
<dbReference type="PANTHER" id="PTHR30466:SF11">
    <property type="entry name" value="FLAVIN-DEPENDENT MONOOXYGENASE, REDUCTASE SUBUNIT HSAB"/>
    <property type="match status" value="1"/>
</dbReference>
<comment type="caution">
    <text evidence="4">The sequence shown here is derived from an EMBL/GenBank/DDBJ whole genome shotgun (WGS) entry which is preliminary data.</text>
</comment>
<dbReference type="InterPro" id="IPR002563">
    <property type="entry name" value="Flavin_Rdtase-like_dom"/>
</dbReference>